<proteinExistence type="predicted"/>
<protein>
    <submittedName>
        <fullName evidence="3">Uncharacterized protein</fullName>
    </submittedName>
</protein>
<sequence length="110" mass="11186">MTPGSVVAVGLTLDAPAQTAPFVRQRAAQQADTGGPRHRLTGQSSSPSTAEAAANATVQPPLSILHPSDYATGPLAARARSARPPKTKTTTGPYQQARAGSAGSPQYGHD</sequence>
<evidence type="ECO:0000256" key="1">
    <source>
        <dbReference type="SAM" id="MobiDB-lite"/>
    </source>
</evidence>
<dbReference type="Proteomes" id="UP000887566">
    <property type="component" value="Unplaced"/>
</dbReference>
<evidence type="ECO:0000313" key="2">
    <source>
        <dbReference type="Proteomes" id="UP000887566"/>
    </source>
</evidence>
<keyword evidence="2" id="KW-1185">Reference proteome</keyword>
<evidence type="ECO:0000313" key="3">
    <source>
        <dbReference type="WBParaSite" id="PSAMB.scaffold1863size27146.g15289.t1"/>
    </source>
</evidence>
<accession>A0A914VDL3</accession>
<organism evidence="2 3">
    <name type="scientific">Plectus sambesii</name>
    <dbReference type="NCBI Taxonomy" id="2011161"/>
    <lineage>
        <taxon>Eukaryota</taxon>
        <taxon>Metazoa</taxon>
        <taxon>Ecdysozoa</taxon>
        <taxon>Nematoda</taxon>
        <taxon>Chromadorea</taxon>
        <taxon>Plectida</taxon>
        <taxon>Plectina</taxon>
        <taxon>Plectoidea</taxon>
        <taxon>Plectidae</taxon>
        <taxon>Plectus</taxon>
    </lineage>
</organism>
<reference evidence="3" key="1">
    <citation type="submission" date="2022-11" db="UniProtKB">
        <authorList>
            <consortium name="WormBaseParasite"/>
        </authorList>
    </citation>
    <scope>IDENTIFICATION</scope>
</reference>
<dbReference type="WBParaSite" id="PSAMB.scaffold1863size27146.g15289.t1">
    <property type="protein sequence ID" value="PSAMB.scaffold1863size27146.g15289.t1"/>
    <property type="gene ID" value="PSAMB.scaffold1863size27146.g15289"/>
</dbReference>
<name>A0A914VDL3_9BILA</name>
<dbReference type="AlphaFoldDB" id="A0A914VDL3"/>
<feature type="region of interest" description="Disordered" evidence="1">
    <location>
        <begin position="13"/>
        <end position="110"/>
    </location>
</feature>